<dbReference type="Proteomes" id="UP000821837">
    <property type="component" value="Chromosome 8"/>
</dbReference>
<reference evidence="3" key="1">
    <citation type="journal article" date="2020" name="Cell">
        <title>Large-Scale Comparative Analyses of Tick Genomes Elucidate Their Genetic Diversity and Vector Capacities.</title>
        <authorList>
            <consortium name="Tick Genome and Microbiome Consortium (TIGMIC)"/>
            <person name="Jia N."/>
            <person name="Wang J."/>
            <person name="Shi W."/>
            <person name="Du L."/>
            <person name="Sun Y."/>
            <person name="Zhan W."/>
            <person name="Jiang J.F."/>
            <person name="Wang Q."/>
            <person name="Zhang B."/>
            <person name="Ji P."/>
            <person name="Bell-Sakyi L."/>
            <person name="Cui X.M."/>
            <person name="Yuan T.T."/>
            <person name="Jiang B.G."/>
            <person name="Yang W.F."/>
            <person name="Lam T.T."/>
            <person name="Chang Q.C."/>
            <person name="Ding S.J."/>
            <person name="Wang X.J."/>
            <person name="Zhu J.G."/>
            <person name="Ruan X.D."/>
            <person name="Zhao L."/>
            <person name="Wei J.T."/>
            <person name="Ye R.Z."/>
            <person name="Que T.C."/>
            <person name="Du C.H."/>
            <person name="Zhou Y.H."/>
            <person name="Cheng J.X."/>
            <person name="Dai P.F."/>
            <person name="Guo W.B."/>
            <person name="Han X.H."/>
            <person name="Huang E.J."/>
            <person name="Li L.F."/>
            <person name="Wei W."/>
            <person name="Gao Y.C."/>
            <person name="Liu J.Z."/>
            <person name="Shao H.Z."/>
            <person name="Wang X."/>
            <person name="Wang C.C."/>
            <person name="Yang T.C."/>
            <person name="Huo Q.B."/>
            <person name="Li W."/>
            <person name="Chen H.Y."/>
            <person name="Chen S.E."/>
            <person name="Zhou L.G."/>
            <person name="Ni X.B."/>
            <person name="Tian J.H."/>
            <person name="Sheng Y."/>
            <person name="Liu T."/>
            <person name="Pan Y.S."/>
            <person name="Xia L.Y."/>
            <person name="Li J."/>
            <person name="Zhao F."/>
            <person name="Cao W.C."/>
        </authorList>
    </citation>
    <scope>NUCLEOTIDE SEQUENCE</scope>
    <source>
        <strain evidence="3">Rsan-2018</strain>
    </source>
</reference>
<dbReference type="Pfam" id="PF00106">
    <property type="entry name" value="adh_short"/>
    <property type="match status" value="1"/>
</dbReference>
<keyword evidence="2" id="KW-0472">Membrane</keyword>
<keyword evidence="2" id="KW-0812">Transmembrane</keyword>
<evidence type="ECO:0000256" key="2">
    <source>
        <dbReference type="SAM" id="Phobius"/>
    </source>
</evidence>
<dbReference type="Gene3D" id="3.40.50.720">
    <property type="entry name" value="NAD(P)-binding Rossmann-like Domain"/>
    <property type="match status" value="1"/>
</dbReference>
<keyword evidence="1" id="KW-0560">Oxidoreductase</keyword>
<sequence>MQSVLLVTATLILPVHLLCLRVPLLKDAAGFLGSWILTLVASYWLACFLWNRTLKSSVDPKGKAVLVTGCDTGFGHHAAKRFADDGFTVFAGCLNATCDGAKDLAKRPNVCVLQLDITKEEQVEKALETVTANLGSNVLWAVLANAGIAAVGPVEWNSMERIKQIFEVNVFGHIRVTKAFLPLLKKSKGRLVMVTSGLCRATIPGITVYCMSKHATLSLVDGLRRECEEEGVDVAAVEPTAYRTNILENVACPKFVEADLKLLPDEARKLIPEDSVDRWAKFLKGMFDLLIRENPMEVVDQMSFAVKDVRPRPCYRAMTLPDKFYLLFVKLFPDEVLDVFFTVFRAVAQFVK</sequence>
<feature type="transmembrane region" description="Helical" evidence="2">
    <location>
        <begin position="29"/>
        <end position="51"/>
    </location>
</feature>
<keyword evidence="2" id="KW-1133">Transmembrane helix</keyword>
<evidence type="ECO:0000256" key="1">
    <source>
        <dbReference type="ARBA" id="ARBA00023002"/>
    </source>
</evidence>
<dbReference type="VEuPathDB" id="VectorBase:RSAN_056582"/>
<dbReference type="EMBL" id="JABSTV010001254">
    <property type="protein sequence ID" value="KAH7939191.1"/>
    <property type="molecule type" value="Genomic_DNA"/>
</dbReference>
<dbReference type="AlphaFoldDB" id="A0A9D4PDX1"/>
<dbReference type="PROSITE" id="PS00061">
    <property type="entry name" value="ADH_SHORT"/>
    <property type="match status" value="1"/>
</dbReference>
<dbReference type="InterPro" id="IPR036291">
    <property type="entry name" value="NAD(P)-bd_dom_sf"/>
</dbReference>
<dbReference type="GO" id="GO:0016491">
    <property type="term" value="F:oxidoreductase activity"/>
    <property type="evidence" value="ECO:0007669"/>
    <property type="project" value="UniProtKB-KW"/>
</dbReference>
<proteinExistence type="predicted"/>
<dbReference type="InterPro" id="IPR020904">
    <property type="entry name" value="Sc_DH/Rdtase_CS"/>
</dbReference>
<evidence type="ECO:0000313" key="4">
    <source>
        <dbReference type="Proteomes" id="UP000821837"/>
    </source>
</evidence>
<keyword evidence="4" id="KW-1185">Reference proteome</keyword>
<protein>
    <submittedName>
        <fullName evidence="3">Uncharacterized protein</fullName>
    </submittedName>
</protein>
<organism evidence="3 4">
    <name type="scientific">Rhipicephalus sanguineus</name>
    <name type="common">Brown dog tick</name>
    <name type="synonym">Ixodes sanguineus</name>
    <dbReference type="NCBI Taxonomy" id="34632"/>
    <lineage>
        <taxon>Eukaryota</taxon>
        <taxon>Metazoa</taxon>
        <taxon>Ecdysozoa</taxon>
        <taxon>Arthropoda</taxon>
        <taxon>Chelicerata</taxon>
        <taxon>Arachnida</taxon>
        <taxon>Acari</taxon>
        <taxon>Parasitiformes</taxon>
        <taxon>Ixodida</taxon>
        <taxon>Ixodoidea</taxon>
        <taxon>Ixodidae</taxon>
        <taxon>Rhipicephalinae</taxon>
        <taxon>Rhipicephalus</taxon>
        <taxon>Rhipicephalus</taxon>
    </lineage>
</organism>
<dbReference type="SUPFAM" id="SSF51735">
    <property type="entry name" value="NAD(P)-binding Rossmann-fold domains"/>
    <property type="match status" value="1"/>
</dbReference>
<dbReference type="OrthoDB" id="294295at2759"/>
<dbReference type="PANTHER" id="PTHR43313">
    <property type="entry name" value="SHORT-CHAIN DEHYDROGENASE/REDUCTASE FAMILY 9C"/>
    <property type="match status" value="1"/>
</dbReference>
<dbReference type="PRINTS" id="PR00081">
    <property type="entry name" value="GDHRDH"/>
</dbReference>
<reference evidence="3" key="2">
    <citation type="submission" date="2021-09" db="EMBL/GenBank/DDBJ databases">
        <authorList>
            <person name="Jia N."/>
            <person name="Wang J."/>
            <person name="Shi W."/>
            <person name="Du L."/>
            <person name="Sun Y."/>
            <person name="Zhan W."/>
            <person name="Jiang J."/>
            <person name="Wang Q."/>
            <person name="Zhang B."/>
            <person name="Ji P."/>
            <person name="Sakyi L.B."/>
            <person name="Cui X."/>
            <person name="Yuan T."/>
            <person name="Jiang B."/>
            <person name="Yang W."/>
            <person name="Lam T.T.-Y."/>
            <person name="Chang Q."/>
            <person name="Ding S."/>
            <person name="Wang X."/>
            <person name="Zhu J."/>
            <person name="Ruan X."/>
            <person name="Zhao L."/>
            <person name="Wei J."/>
            <person name="Que T."/>
            <person name="Du C."/>
            <person name="Cheng J."/>
            <person name="Dai P."/>
            <person name="Han X."/>
            <person name="Huang E."/>
            <person name="Gao Y."/>
            <person name="Liu J."/>
            <person name="Shao H."/>
            <person name="Ye R."/>
            <person name="Li L."/>
            <person name="Wei W."/>
            <person name="Wang X."/>
            <person name="Wang C."/>
            <person name="Huo Q."/>
            <person name="Li W."/>
            <person name="Guo W."/>
            <person name="Chen H."/>
            <person name="Chen S."/>
            <person name="Zhou L."/>
            <person name="Zhou L."/>
            <person name="Ni X."/>
            <person name="Tian J."/>
            <person name="Zhou Y."/>
            <person name="Sheng Y."/>
            <person name="Liu T."/>
            <person name="Pan Y."/>
            <person name="Xia L."/>
            <person name="Li J."/>
            <person name="Zhao F."/>
            <person name="Cao W."/>
        </authorList>
    </citation>
    <scope>NUCLEOTIDE SEQUENCE</scope>
    <source>
        <strain evidence="3">Rsan-2018</strain>
        <tissue evidence="3">Larvae</tissue>
    </source>
</reference>
<name>A0A9D4PDX1_RHISA</name>
<dbReference type="InterPro" id="IPR002347">
    <property type="entry name" value="SDR_fam"/>
</dbReference>
<dbReference type="PANTHER" id="PTHR43313:SF36">
    <property type="entry name" value="D-BETA-HYDROXYBUTYRATE DEHYDROGENASE, MITOCHONDRIAL"/>
    <property type="match status" value="1"/>
</dbReference>
<gene>
    <name evidence="3" type="ORF">HPB52_008133</name>
</gene>
<accession>A0A9D4PDX1</accession>
<comment type="caution">
    <text evidence="3">The sequence shown here is derived from an EMBL/GenBank/DDBJ whole genome shotgun (WGS) entry which is preliminary data.</text>
</comment>
<dbReference type="GO" id="GO:0008202">
    <property type="term" value="P:steroid metabolic process"/>
    <property type="evidence" value="ECO:0007669"/>
    <property type="project" value="TreeGrafter"/>
</dbReference>
<evidence type="ECO:0000313" key="3">
    <source>
        <dbReference type="EMBL" id="KAH7939191.1"/>
    </source>
</evidence>